<feature type="transmembrane region" description="Helical" evidence="7">
    <location>
        <begin position="38"/>
        <end position="57"/>
    </location>
</feature>
<feature type="transmembrane region" description="Helical" evidence="7">
    <location>
        <begin position="135"/>
        <end position="158"/>
    </location>
</feature>
<evidence type="ECO:0000256" key="2">
    <source>
        <dbReference type="ARBA" id="ARBA00022692"/>
    </source>
</evidence>
<reference evidence="10" key="1">
    <citation type="submission" date="2017-03" db="EMBL/GenBank/DDBJ databases">
        <title>Genomes of endolithic fungi from Antarctica.</title>
        <authorList>
            <person name="Coleine C."/>
            <person name="Masonjones S."/>
            <person name="Stajich J.E."/>
        </authorList>
    </citation>
    <scope>NUCLEOTIDE SEQUENCE [LARGE SCALE GENOMIC DNA]</scope>
    <source>
        <strain evidence="10">CCFEE 5527</strain>
    </source>
</reference>
<dbReference type="AlphaFoldDB" id="A0A1V8SGG1"/>
<evidence type="ECO:0000256" key="4">
    <source>
        <dbReference type="ARBA" id="ARBA00023136"/>
    </source>
</evidence>
<dbReference type="InterPro" id="IPR049326">
    <property type="entry name" value="Rhodopsin_dom_fungi"/>
</dbReference>
<name>A0A1V8SGG1_9PEZI</name>
<dbReference type="InParanoid" id="A0A1V8SGG1"/>
<dbReference type="InterPro" id="IPR052337">
    <property type="entry name" value="SAT4-like"/>
</dbReference>
<sequence>MVENMQAQVLAAVVVFPILGTVSLAARVATRLWMKQFYWDDTLCIIGWAFAVSYAVVEYTWIKMNWFGYHLVDIPKLSLEETIPATRDSLAQQVGLYNPVLGLVKAPVPVYSGLRLLEPLPSVPPDDFQCIDEKAFSLITAGLAILTDVVVLLIPMAMLWNLQLNLRKKVVVGIALSPGWVVTIISAIRFKVFYDFWMGLDNDGTCGYNQAISGIEINVALITCCAPALKAMMTLFMPRFLGTINGSRRHGEVSYSREPYAMQDRSHSKSKPQSQRENMSGLHGRDDDAKSQEAIVKIGRRSDRCHQDEYGISLHAVVRS</sequence>
<comment type="subcellular location">
    <subcellularLocation>
        <location evidence="1">Membrane</location>
        <topology evidence="1">Multi-pass membrane protein</topology>
    </subcellularLocation>
</comment>
<keyword evidence="10" id="KW-1185">Reference proteome</keyword>
<keyword evidence="4 7" id="KW-0472">Membrane</keyword>
<evidence type="ECO:0000313" key="9">
    <source>
        <dbReference type="EMBL" id="OQN98252.1"/>
    </source>
</evidence>
<protein>
    <recommendedName>
        <fullName evidence="8">Rhodopsin domain-containing protein</fullName>
    </recommendedName>
</protein>
<dbReference type="STRING" id="1507870.A0A1V8SGG1"/>
<evidence type="ECO:0000256" key="3">
    <source>
        <dbReference type="ARBA" id="ARBA00022989"/>
    </source>
</evidence>
<keyword evidence="3 7" id="KW-1133">Transmembrane helix</keyword>
<dbReference type="OrthoDB" id="5283415at2759"/>
<evidence type="ECO:0000256" key="6">
    <source>
        <dbReference type="SAM" id="MobiDB-lite"/>
    </source>
</evidence>
<feature type="transmembrane region" description="Helical" evidence="7">
    <location>
        <begin position="210"/>
        <end position="229"/>
    </location>
</feature>
<dbReference type="PANTHER" id="PTHR33048:SF47">
    <property type="entry name" value="INTEGRAL MEMBRANE PROTEIN-RELATED"/>
    <property type="match status" value="1"/>
</dbReference>
<comment type="similarity">
    <text evidence="5">Belongs to the SAT4 family.</text>
</comment>
<proteinExistence type="inferred from homology"/>
<dbReference type="Proteomes" id="UP000192596">
    <property type="component" value="Unassembled WGS sequence"/>
</dbReference>
<organism evidence="9 10">
    <name type="scientific">Cryoendolithus antarcticus</name>
    <dbReference type="NCBI Taxonomy" id="1507870"/>
    <lineage>
        <taxon>Eukaryota</taxon>
        <taxon>Fungi</taxon>
        <taxon>Dikarya</taxon>
        <taxon>Ascomycota</taxon>
        <taxon>Pezizomycotina</taxon>
        <taxon>Dothideomycetes</taxon>
        <taxon>Dothideomycetidae</taxon>
        <taxon>Cladosporiales</taxon>
        <taxon>Cladosporiaceae</taxon>
        <taxon>Cryoendolithus</taxon>
    </lineage>
</organism>
<evidence type="ECO:0000313" key="10">
    <source>
        <dbReference type="Proteomes" id="UP000192596"/>
    </source>
</evidence>
<feature type="region of interest" description="Disordered" evidence="6">
    <location>
        <begin position="256"/>
        <end position="300"/>
    </location>
</feature>
<evidence type="ECO:0000256" key="1">
    <source>
        <dbReference type="ARBA" id="ARBA00004141"/>
    </source>
</evidence>
<evidence type="ECO:0000259" key="8">
    <source>
        <dbReference type="Pfam" id="PF20684"/>
    </source>
</evidence>
<gene>
    <name evidence="9" type="ORF">B0A48_15528</name>
</gene>
<evidence type="ECO:0000256" key="5">
    <source>
        <dbReference type="ARBA" id="ARBA00038359"/>
    </source>
</evidence>
<dbReference type="EMBL" id="NAJO01000047">
    <property type="protein sequence ID" value="OQN98252.1"/>
    <property type="molecule type" value="Genomic_DNA"/>
</dbReference>
<dbReference type="PANTHER" id="PTHR33048">
    <property type="entry name" value="PTH11-LIKE INTEGRAL MEMBRANE PROTEIN (AFU_ORTHOLOGUE AFUA_5G11245)"/>
    <property type="match status" value="1"/>
</dbReference>
<keyword evidence="2 7" id="KW-0812">Transmembrane</keyword>
<comment type="caution">
    <text evidence="9">The sequence shown here is derived from an EMBL/GenBank/DDBJ whole genome shotgun (WGS) entry which is preliminary data.</text>
</comment>
<accession>A0A1V8SGG1</accession>
<dbReference type="Pfam" id="PF20684">
    <property type="entry name" value="Fung_rhodopsin"/>
    <property type="match status" value="1"/>
</dbReference>
<dbReference type="GO" id="GO:0016020">
    <property type="term" value="C:membrane"/>
    <property type="evidence" value="ECO:0007669"/>
    <property type="project" value="UniProtKB-SubCell"/>
</dbReference>
<feature type="domain" description="Rhodopsin" evidence="8">
    <location>
        <begin position="129"/>
        <end position="233"/>
    </location>
</feature>
<evidence type="ECO:0000256" key="7">
    <source>
        <dbReference type="SAM" id="Phobius"/>
    </source>
</evidence>
<feature type="transmembrane region" description="Helical" evidence="7">
    <location>
        <begin position="6"/>
        <end position="26"/>
    </location>
</feature>
<feature type="transmembrane region" description="Helical" evidence="7">
    <location>
        <begin position="170"/>
        <end position="190"/>
    </location>
</feature>